<keyword evidence="3" id="KW-0934">Plastid</keyword>
<proteinExistence type="predicted"/>
<evidence type="ECO:0000256" key="1">
    <source>
        <dbReference type="ARBA" id="ARBA00022748"/>
    </source>
</evidence>
<keyword evidence="2" id="KW-0472">Membrane</keyword>
<feature type="transmembrane region" description="Helical" evidence="2">
    <location>
        <begin position="216"/>
        <end position="238"/>
    </location>
</feature>
<dbReference type="PANTHER" id="PTHR31272:SF6">
    <property type="entry name" value="CYTOCHROME C-TYPE BIOGENESIS CCDA-LIKE CHLOROPLASTIC PROTEIN"/>
    <property type="match status" value="1"/>
</dbReference>
<reference evidence="3" key="1">
    <citation type="journal article" date="2019" name="Mol. Phylogenet. Evol.">
        <title>Morphological evolution and classification of the red algal order Ceramiales inferred using plastid phylogenomics.</title>
        <authorList>
            <person name="Diaz-Tapia P."/>
            <person name="Pasella M.M."/>
            <person name="Verbruggen H."/>
            <person name="Maggs C.A."/>
        </authorList>
    </citation>
    <scope>NUCLEOTIDE SEQUENCE</scope>
    <source>
        <strain evidence="3">PD2930</strain>
    </source>
</reference>
<feature type="transmembrane region" description="Helical" evidence="2">
    <location>
        <begin position="75"/>
        <end position="94"/>
    </location>
</feature>
<sequence>MFIDIFYNNFEIFTYGIEQNIAYLLSLNIKFFSPTILILLLLSGILTSMNPCLISILPISMSYINSRKLVGASKILFVIGLFTSISLVIIFIRFLSLQYFLYFINIPLISFCVLLILSLNLLQILDISALFSWMQINSSYNIDLKIESYLIGFFIGLSSLPCSTSIMFIINFWLSRSFDLFVSIIYFFCYLLGCLCPFIIIFNIEFNSSQVYFISYIWNLIVPISGAFILMISLLSLMEKIFI</sequence>
<keyword evidence="2" id="KW-0812">Transmembrane</keyword>
<organism evidence="3">
    <name type="scientific">Nitophyllum punctatum</name>
    <dbReference type="NCBI Taxonomy" id="158729"/>
    <lineage>
        <taxon>Eukaryota</taxon>
        <taxon>Rhodophyta</taxon>
        <taxon>Florideophyceae</taxon>
        <taxon>Rhodymeniophycidae</taxon>
        <taxon>Ceramiales</taxon>
        <taxon>Delesseriaceae</taxon>
        <taxon>Nitophylloideae</taxon>
        <taxon>Nitophyllum</taxon>
    </lineage>
</organism>
<evidence type="ECO:0000256" key="2">
    <source>
        <dbReference type="SAM" id="Phobius"/>
    </source>
</evidence>
<geneLocation type="plastid" evidence="3"/>
<accession>A0A4D6WUV7</accession>
<feature type="transmembrane region" description="Helical" evidence="2">
    <location>
        <begin position="180"/>
        <end position="204"/>
    </location>
</feature>
<protein>
    <submittedName>
        <fullName evidence="3">Thiol:disulfide interchange protein</fullName>
    </submittedName>
</protein>
<dbReference type="EMBL" id="MK814699">
    <property type="protein sequence ID" value="QCI07624.1"/>
    <property type="molecule type" value="Genomic_DNA"/>
</dbReference>
<reference evidence="3" key="2">
    <citation type="submission" date="2019-04" db="EMBL/GenBank/DDBJ databases">
        <authorList>
            <person name="Pasella M."/>
        </authorList>
    </citation>
    <scope>NUCLEOTIDE SEQUENCE</scope>
    <source>
        <strain evidence="3">PD2930</strain>
    </source>
</reference>
<evidence type="ECO:0000313" key="3">
    <source>
        <dbReference type="EMBL" id="QCI07624.1"/>
    </source>
</evidence>
<feature type="transmembrane region" description="Helical" evidence="2">
    <location>
        <begin position="146"/>
        <end position="174"/>
    </location>
</feature>
<name>A0A4D6WUV7_9FLOR</name>
<dbReference type="PANTHER" id="PTHR31272">
    <property type="entry name" value="CYTOCHROME C-TYPE BIOGENESIS PROTEIN HI_1454-RELATED"/>
    <property type="match status" value="1"/>
</dbReference>
<dbReference type="InterPro" id="IPR051790">
    <property type="entry name" value="Cytochrome_c-biogenesis_DsbD"/>
</dbReference>
<feature type="transmembrane region" description="Helical" evidence="2">
    <location>
        <begin position="31"/>
        <end position="54"/>
    </location>
</feature>
<keyword evidence="1" id="KW-0201">Cytochrome c-type biogenesis</keyword>
<keyword evidence="2" id="KW-1133">Transmembrane helix</keyword>
<feature type="transmembrane region" description="Helical" evidence="2">
    <location>
        <begin position="100"/>
        <end position="125"/>
    </location>
</feature>
<gene>
    <name evidence="3" type="primary">dsbD</name>
</gene>
<dbReference type="GO" id="GO:0017004">
    <property type="term" value="P:cytochrome complex assembly"/>
    <property type="evidence" value="ECO:0007669"/>
    <property type="project" value="UniProtKB-KW"/>
</dbReference>
<dbReference type="AlphaFoldDB" id="A0A4D6WUV7"/>